<protein>
    <submittedName>
        <fullName evidence="5">rRNA metabolism protein</fullName>
    </submittedName>
</protein>
<dbReference type="Pfam" id="PF01172">
    <property type="entry name" value="SBDS_N"/>
    <property type="match status" value="1"/>
</dbReference>
<dbReference type="SUPFAM" id="SSF54980">
    <property type="entry name" value="EF-G C-terminal domain-like"/>
    <property type="match status" value="1"/>
</dbReference>
<dbReference type="PANTHER" id="PTHR10927">
    <property type="entry name" value="RIBOSOME MATURATION PROTEIN SBDS"/>
    <property type="match status" value="1"/>
</dbReference>
<dbReference type="Proteomes" id="UP000183080">
    <property type="component" value="Unassembled WGS sequence"/>
</dbReference>
<dbReference type="Gene3D" id="3.30.1250.10">
    <property type="entry name" value="Ribosome maturation protein SBDS, N-terminal domain"/>
    <property type="match status" value="1"/>
</dbReference>
<evidence type="ECO:0000256" key="1">
    <source>
        <dbReference type="ARBA" id="ARBA00007433"/>
    </source>
</evidence>
<dbReference type="SUPFAM" id="SSF89895">
    <property type="entry name" value="FYSH domain"/>
    <property type="match status" value="1"/>
</dbReference>
<dbReference type="InterPro" id="IPR046928">
    <property type="entry name" value="SDO1/SBDS_C"/>
</dbReference>
<reference evidence="5 6" key="1">
    <citation type="submission" date="2016-08" db="EMBL/GenBank/DDBJ databases">
        <title>New Insights into Marine Group III Euryarchaeota, from dark to light.</title>
        <authorList>
            <person name="Haro-Moreno J.M."/>
            <person name="Rodriguez-Valera F."/>
            <person name="Lopez-Garcia P."/>
            <person name="Moreira D."/>
            <person name="Martin-Cuadrado A.B."/>
        </authorList>
    </citation>
    <scope>NUCLEOTIDE SEQUENCE [LARGE SCALE GENOMIC DNA]</scope>
    <source>
        <strain evidence="5">CG-Epi1</strain>
    </source>
</reference>
<accession>A0A1J5TX00</accession>
<dbReference type="Gene3D" id="1.10.10.900">
    <property type="entry name" value="SBDS protein C-terminal domain, subdomain 1"/>
    <property type="match status" value="1"/>
</dbReference>
<evidence type="ECO:0000259" key="4">
    <source>
        <dbReference type="Pfam" id="PF20268"/>
    </source>
</evidence>
<gene>
    <name evidence="5" type="ORF">BD935_03690</name>
</gene>
<evidence type="ECO:0000259" key="3">
    <source>
        <dbReference type="Pfam" id="PF09377"/>
    </source>
</evidence>
<evidence type="ECO:0000259" key="2">
    <source>
        <dbReference type="Pfam" id="PF01172"/>
    </source>
</evidence>
<evidence type="ECO:0000313" key="6">
    <source>
        <dbReference type="Proteomes" id="UP000183080"/>
    </source>
</evidence>
<feature type="domain" description="Ribosome maturation protein SDO1/SBDS N-terminal" evidence="2">
    <location>
        <begin position="7"/>
        <end position="93"/>
    </location>
</feature>
<dbReference type="InterPro" id="IPR018978">
    <property type="entry name" value="SDO1/SBDS_central"/>
</dbReference>
<name>A0A1J5TX00_9ARCH</name>
<dbReference type="PANTHER" id="PTHR10927:SF4">
    <property type="entry name" value="RIBOSOME MATURATION PROTEIN SDO1 HOMOLOG"/>
    <property type="match status" value="1"/>
</dbReference>
<dbReference type="Gene3D" id="3.30.70.240">
    <property type="match status" value="1"/>
</dbReference>
<dbReference type="EMBL" id="MIZA01000003">
    <property type="protein sequence ID" value="OIR21029.1"/>
    <property type="molecule type" value="Genomic_DNA"/>
</dbReference>
<comment type="similarity">
    <text evidence="1">Belongs to the SDO1/SBDS family.</text>
</comment>
<comment type="caution">
    <text evidence="5">The sequence shown here is derived from an EMBL/GenBank/DDBJ whole genome shotgun (WGS) entry which is preliminary data.</text>
</comment>
<dbReference type="AlphaFoldDB" id="A0A1J5TX00"/>
<organism evidence="5 6">
    <name type="scientific">Marine Group III euryarchaeote CG-Epi1</name>
    <dbReference type="NCBI Taxonomy" id="1888995"/>
    <lineage>
        <taxon>Archaea</taxon>
        <taxon>Methanobacteriati</taxon>
        <taxon>Thermoplasmatota</taxon>
        <taxon>Thermoplasmata</taxon>
        <taxon>Candidatus Thermoprofundales</taxon>
    </lineage>
</organism>
<dbReference type="SUPFAM" id="SSF109728">
    <property type="entry name" value="Hypothetical protein AF0491, middle domain"/>
    <property type="match status" value="1"/>
</dbReference>
<feature type="domain" description="Ribosome maturation protein SDO1/SBDS central" evidence="3">
    <location>
        <begin position="101"/>
        <end position="162"/>
    </location>
</feature>
<feature type="domain" description="Ribosome maturation protein SDO1/SBDS C-terminal" evidence="4">
    <location>
        <begin position="165"/>
        <end position="230"/>
    </location>
</feature>
<dbReference type="InterPro" id="IPR037188">
    <property type="entry name" value="Sdo1/SBDS_central_sf"/>
</dbReference>
<dbReference type="InterPro" id="IPR036786">
    <property type="entry name" value="Ribosome_mat_SBDS_N_sf"/>
</dbReference>
<evidence type="ECO:0000313" key="5">
    <source>
        <dbReference type="EMBL" id="OIR21029.1"/>
    </source>
</evidence>
<dbReference type="STRING" id="1888995.BD935_03690"/>
<dbReference type="NCBIfam" id="TIGR00291">
    <property type="entry name" value="RNA_SBDS"/>
    <property type="match status" value="1"/>
</dbReference>
<dbReference type="InterPro" id="IPR019783">
    <property type="entry name" value="SDO1/SBDS_N"/>
</dbReference>
<dbReference type="Pfam" id="PF09377">
    <property type="entry name" value="SBDS_domain_II"/>
    <property type="match status" value="1"/>
</dbReference>
<dbReference type="InterPro" id="IPR002140">
    <property type="entry name" value="Sdo1/SBDS"/>
</dbReference>
<dbReference type="InterPro" id="IPR035647">
    <property type="entry name" value="EFG_III/V"/>
</dbReference>
<dbReference type="InterPro" id="IPR039100">
    <property type="entry name" value="Sdo1/SBDS-like"/>
</dbReference>
<dbReference type="GO" id="GO:0042256">
    <property type="term" value="P:cytosolic ribosome assembly"/>
    <property type="evidence" value="ECO:0007669"/>
    <property type="project" value="InterPro"/>
</dbReference>
<dbReference type="Pfam" id="PF20268">
    <property type="entry name" value="SBDS_C"/>
    <property type="match status" value="1"/>
</dbReference>
<sequence>MVSLEDAVIARLEAGGHRFEILIDPNEAQAFKEGDEIDWEDSIAVDGIWADSAKGERSPENILNDFFESSDLIDIYKKILTEGTIQLTSEQKKEMVDNKRKQILSHIVANAMNPQTGGAHPPQRIENAIIEAKYNFDPIRSVERQVEDIVRKIRPLIPISFEKVKAAVKIPAIYVGKCYGQMSGLGAIENEEYQSDGSWIGIVKMSAASYNELENLLGSTTKGTAELKII</sequence>
<proteinExistence type="inferred from homology"/>